<accession>A0A0A8Y134</accession>
<name>A0A0A8Y134_ARUDO</name>
<proteinExistence type="predicted"/>
<reference evidence="2" key="1">
    <citation type="submission" date="2014-09" db="EMBL/GenBank/DDBJ databases">
        <authorList>
            <person name="Magalhaes I.L.F."/>
            <person name="Oliveira U."/>
            <person name="Santos F.R."/>
            <person name="Vidigal T.H.D.A."/>
            <person name="Brescovit A.D."/>
            <person name="Santos A.J."/>
        </authorList>
    </citation>
    <scope>NUCLEOTIDE SEQUENCE</scope>
    <source>
        <tissue evidence="2">Shoot tissue taken approximately 20 cm above the soil surface</tissue>
    </source>
</reference>
<dbReference type="AlphaFoldDB" id="A0A0A8Y134"/>
<sequence>MTTTSPHSAESSLAASMPIRTTDQSTMIASSPTPSGDGSFISHDNLFTGAVYVGIELADSWPWILSAIVES</sequence>
<evidence type="ECO:0000256" key="1">
    <source>
        <dbReference type="SAM" id="MobiDB-lite"/>
    </source>
</evidence>
<protein>
    <submittedName>
        <fullName evidence="2">Uncharacterized protein</fullName>
    </submittedName>
</protein>
<dbReference type="EMBL" id="GBRH01278164">
    <property type="protein sequence ID" value="JAD19731.1"/>
    <property type="molecule type" value="Transcribed_RNA"/>
</dbReference>
<feature type="region of interest" description="Disordered" evidence="1">
    <location>
        <begin position="1"/>
        <end position="34"/>
    </location>
</feature>
<organism evidence="2">
    <name type="scientific">Arundo donax</name>
    <name type="common">Giant reed</name>
    <name type="synonym">Donax arundinaceus</name>
    <dbReference type="NCBI Taxonomy" id="35708"/>
    <lineage>
        <taxon>Eukaryota</taxon>
        <taxon>Viridiplantae</taxon>
        <taxon>Streptophyta</taxon>
        <taxon>Embryophyta</taxon>
        <taxon>Tracheophyta</taxon>
        <taxon>Spermatophyta</taxon>
        <taxon>Magnoliopsida</taxon>
        <taxon>Liliopsida</taxon>
        <taxon>Poales</taxon>
        <taxon>Poaceae</taxon>
        <taxon>PACMAD clade</taxon>
        <taxon>Arundinoideae</taxon>
        <taxon>Arundineae</taxon>
        <taxon>Arundo</taxon>
    </lineage>
</organism>
<evidence type="ECO:0000313" key="2">
    <source>
        <dbReference type="EMBL" id="JAD19731.1"/>
    </source>
</evidence>
<reference evidence="2" key="2">
    <citation type="journal article" date="2015" name="Data Brief">
        <title>Shoot transcriptome of the giant reed, Arundo donax.</title>
        <authorList>
            <person name="Barrero R.A."/>
            <person name="Guerrero F.D."/>
            <person name="Moolhuijzen P."/>
            <person name="Goolsby J.A."/>
            <person name="Tidwell J."/>
            <person name="Bellgard S.E."/>
            <person name="Bellgard M.I."/>
        </authorList>
    </citation>
    <scope>NUCLEOTIDE SEQUENCE</scope>
    <source>
        <tissue evidence="2">Shoot tissue taken approximately 20 cm above the soil surface</tissue>
    </source>
</reference>